<dbReference type="EMBL" id="CP026538">
    <property type="protein sequence ID" value="QAZ67795.1"/>
    <property type="molecule type" value="Genomic_DNA"/>
</dbReference>
<feature type="compositionally biased region" description="Polar residues" evidence="1">
    <location>
        <begin position="1"/>
        <end position="19"/>
    </location>
</feature>
<keyword evidence="3" id="KW-1185">Reference proteome</keyword>
<organism evidence="2 3">
    <name type="scientific">Solidesulfovibrio carbinolicus</name>
    <dbReference type="NCBI Taxonomy" id="296842"/>
    <lineage>
        <taxon>Bacteria</taxon>
        <taxon>Pseudomonadati</taxon>
        <taxon>Thermodesulfobacteriota</taxon>
        <taxon>Desulfovibrionia</taxon>
        <taxon>Desulfovibrionales</taxon>
        <taxon>Desulfovibrionaceae</taxon>
        <taxon>Solidesulfovibrio</taxon>
    </lineage>
</organism>
<dbReference type="AlphaFoldDB" id="A0A4P6HLD5"/>
<accession>A0A4P6HLD5</accession>
<dbReference type="Proteomes" id="UP000293296">
    <property type="component" value="Chromosome"/>
</dbReference>
<dbReference type="KEGG" id="dcb:C3Y92_11415"/>
<proteinExistence type="predicted"/>
<sequence>MGTLTTDASSQQPVKQVRSTRQDFDGPGDFASTEEALAYYKAEYARLKAIIALQKGKIRKLVGETHT</sequence>
<reference evidence="2 3" key="1">
    <citation type="submission" date="2018-02" db="EMBL/GenBank/DDBJ databases">
        <title>Genome sequence of Desulfovibrio carbinolicus DSM 3852.</title>
        <authorList>
            <person name="Wilbanks E."/>
            <person name="Skennerton C.T."/>
            <person name="Orphan V.J."/>
        </authorList>
    </citation>
    <scope>NUCLEOTIDE SEQUENCE [LARGE SCALE GENOMIC DNA]</scope>
    <source>
        <strain evidence="2 3">DSM 3852</strain>
    </source>
</reference>
<name>A0A4P6HLD5_9BACT</name>
<evidence type="ECO:0000256" key="1">
    <source>
        <dbReference type="SAM" id="MobiDB-lite"/>
    </source>
</evidence>
<feature type="region of interest" description="Disordered" evidence="1">
    <location>
        <begin position="1"/>
        <end position="29"/>
    </location>
</feature>
<evidence type="ECO:0000313" key="2">
    <source>
        <dbReference type="EMBL" id="QAZ67795.1"/>
    </source>
</evidence>
<evidence type="ECO:0000313" key="3">
    <source>
        <dbReference type="Proteomes" id="UP000293296"/>
    </source>
</evidence>
<dbReference type="OrthoDB" id="5460061at2"/>
<protein>
    <submittedName>
        <fullName evidence="2">Uncharacterized protein</fullName>
    </submittedName>
</protein>
<gene>
    <name evidence="2" type="ORF">C3Y92_11415</name>
</gene>